<reference evidence="7 8" key="1">
    <citation type="submission" date="2016-04" db="EMBL/GenBank/DDBJ databases">
        <title>The genome of Intoshia linei affirms orthonectids as highly simplified spiralians.</title>
        <authorList>
            <person name="Mikhailov K.V."/>
            <person name="Slusarev G.S."/>
            <person name="Nikitin M.A."/>
            <person name="Logacheva M.D."/>
            <person name="Penin A."/>
            <person name="Aleoshin V."/>
            <person name="Panchin Y.V."/>
        </authorList>
    </citation>
    <scope>NUCLEOTIDE SEQUENCE [LARGE SCALE GENOMIC DNA]</scope>
    <source>
        <strain evidence="7">Intl2013</strain>
        <tissue evidence="7">Whole animal</tissue>
    </source>
</reference>
<feature type="transmembrane region" description="Helical" evidence="6">
    <location>
        <begin position="151"/>
        <end position="170"/>
    </location>
</feature>
<feature type="transmembrane region" description="Helical" evidence="6">
    <location>
        <begin position="14"/>
        <end position="33"/>
    </location>
</feature>
<name>A0A177BA00_9BILA</name>
<dbReference type="InterPro" id="IPR036259">
    <property type="entry name" value="MFS_trans_sf"/>
</dbReference>
<sequence>CYSINLHLKGILEAFSAFGLMIGAPVGGLLYKVGGFQNTFFIIGGSMIPICFIASIVLSRSNLKMHQEPTPFANKVSTGNFYLRFNNVIISIIITMSFCSTAFIDSILSFHLKKRFDLDELYIGLIFFIPPFTYCITAPFLGYIADKKPGLLWPFVFSGLIIIAISIMFCSPPQYYKIPDSLPLLCIFLGFQGIGLGICFAATQLIKLEMEKIDTKKSLHNYGVVSGYINTFVSLGNDNALINETKYGLVE</sequence>
<dbReference type="InterPro" id="IPR050930">
    <property type="entry name" value="MFS_Vesicular_Transporter"/>
</dbReference>
<accession>A0A177BA00</accession>
<dbReference type="GO" id="GO:0016020">
    <property type="term" value="C:membrane"/>
    <property type="evidence" value="ECO:0007669"/>
    <property type="project" value="UniProtKB-SubCell"/>
</dbReference>
<organism evidence="7 8">
    <name type="scientific">Intoshia linei</name>
    <dbReference type="NCBI Taxonomy" id="1819745"/>
    <lineage>
        <taxon>Eukaryota</taxon>
        <taxon>Metazoa</taxon>
        <taxon>Spiralia</taxon>
        <taxon>Lophotrochozoa</taxon>
        <taxon>Mesozoa</taxon>
        <taxon>Orthonectida</taxon>
        <taxon>Rhopaluridae</taxon>
        <taxon>Intoshia</taxon>
    </lineage>
</organism>
<dbReference type="EMBL" id="LWCA01000144">
    <property type="protein sequence ID" value="OAF70473.1"/>
    <property type="molecule type" value="Genomic_DNA"/>
</dbReference>
<evidence type="ECO:0000256" key="4">
    <source>
        <dbReference type="ARBA" id="ARBA00022989"/>
    </source>
</evidence>
<keyword evidence="2" id="KW-0813">Transport</keyword>
<feature type="transmembrane region" description="Helical" evidence="6">
    <location>
        <begin position="122"/>
        <end position="145"/>
    </location>
</feature>
<dbReference type="AlphaFoldDB" id="A0A177BA00"/>
<evidence type="ECO:0000313" key="8">
    <source>
        <dbReference type="Proteomes" id="UP000078046"/>
    </source>
</evidence>
<feature type="transmembrane region" description="Helical" evidence="6">
    <location>
        <begin position="182"/>
        <end position="206"/>
    </location>
</feature>
<evidence type="ECO:0000256" key="1">
    <source>
        <dbReference type="ARBA" id="ARBA00004141"/>
    </source>
</evidence>
<keyword evidence="3 6" id="KW-0812">Transmembrane</keyword>
<dbReference type="Gene3D" id="1.20.1250.20">
    <property type="entry name" value="MFS general substrate transporter like domains"/>
    <property type="match status" value="1"/>
</dbReference>
<dbReference type="GO" id="GO:0022857">
    <property type="term" value="F:transmembrane transporter activity"/>
    <property type="evidence" value="ECO:0007669"/>
    <property type="project" value="InterPro"/>
</dbReference>
<evidence type="ECO:0000256" key="5">
    <source>
        <dbReference type="ARBA" id="ARBA00023136"/>
    </source>
</evidence>
<dbReference type="PANTHER" id="PTHR23506">
    <property type="entry name" value="GH10249P"/>
    <property type="match status" value="1"/>
</dbReference>
<evidence type="ECO:0000256" key="3">
    <source>
        <dbReference type="ARBA" id="ARBA00022692"/>
    </source>
</evidence>
<dbReference type="Proteomes" id="UP000078046">
    <property type="component" value="Unassembled WGS sequence"/>
</dbReference>
<evidence type="ECO:0000256" key="6">
    <source>
        <dbReference type="SAM" id="Phobius"/>
    </source>
</evidence>
<feature type="non-terminal residue" evidence="7">
    <location>
        <position position="1"/>
    </location>
</feature>
<dbReference type="Pfam" id="PF07690">
    <property type="entry name" value="MFS_1"/>
    <property type="match status" value="1"/>
</dbReference>
<keyword evidence="5 6" id="KW-0472">Membrane</keyword>
<keyword evidence="4 6" id="KW-1133">Transmembrane helix</keyword>
<protein>
    <recommendedName>
        <fullName evidence="9">Major facilitator superfamily (MFS) profile domain-containing protein</fullName>
    </recommendedName>
</protein>
<evidence type="ECO:0008006" key="9">
    <source>
        <dbReference type="Google" id="ProtNLM"/>
    </source>
</evidence>
<comment type="subcellular location">
    <subcellularLocation>
        <location evidence="1">Membrane</location>
        <topology evidence="1">Multi-pass membrane protein</topology>
    </subcellularLocation>
</comment>
<evidence type="ECO:0000313" key="7">
    <source>
        <dbReference type="EMBL" id="OAF70473.1"/>
    </source>
</evidence>
<feature type="transmembrane region" description="Helical" evidence="6">
    <location>
        <begin position="40"/>
        <end position="58"/>
    </location>
</feature>
<gene>
    <name evidence="7" type="ORF">A3Q56_01752</name>
</gene>
<comment type="caution">
    <text evidence="7">The sequence shown here is derived from an EMBL/GenBank/DDBJ whole genome shotgun (WGS) entry which is preliminary data.</text>
</comment>
<keyword evidence="8" id="KW-1185">Reference proteome</keyword>
<evidence type="ECO:0000256" key="2">
    <source>
        <dbReference type="ARBA" id="ARBA00022448"/>
    </source>
</evidence>
<dbReference type="SUPFAM" id="SSF103473">
    <property type="entry name" value="MFS general substrate transporter"/>
    <property type="match status" value="1"/>
</dbReference>
<proteinExistence type="predicted"/>
<dbReference type="PANTHER" id="PTHR23506:SF26">
    <property type="entry name" value="MFS-TYPE TRANSPORTER SLC18B1"/>
    <property type="match status" value="1"/>
</dbReference>
<dbReference type="InterPro" id="IPR011701">
    <property type="entry name" value="MFS"/>
</dbReference>
<dbReference type="OrthoDB" id="497880at2759"/>
<feature type="transmembrane region" description="Helical" evidence="6">
    <location>
        <begin position="88"/>
        <end position="110"/>
    </location>
</feature>